<sequence>MYQVPTAPFGDKAGTHYSTSSSVYSPVESEYAFNNRSNHQIVEEEEELDGNDLAHSDSFETSQSIHPDLSNQTFQSYMTANGSTPSFSSIHNSLLKNDSHDDLSMKKRNSITYINPSRSNNRNSYVVNLDDDDATPKLPTSSTYPHIDRIDDFTPVIDQNNPGAFLNDSSNHLPNSDFLTPNGSNDNISSSSSFNRLSSNLKNKSPQLPHQRLSNKFQRLSITLQNKNKSGDSYNFMNSFQQNVDKVNGSNHNSSLSIAGRTSNYYNKIEESQLSTKDVDEINDDENKSLSSTISSRSSDIENDTTIEISKPYNKITPLKVIKKSSISNLNSSDIPIRKDLVNKFNNLSMSEQEKNDLFIENSKNPLSSKYPNGLNINFTDSKLDPKNENDLQNESNNTFNDSNTYRQSIASEADSLDEEDLSSLFIRALHPFDSSTLQSESDASICLSFDKDDLAFVHTIDESGWGEVTLVESLQRGWIPMNYFSIAVSNIDDEDEEEDDDEDESKIPNSVYLKPLLHSCGKYLINPLSRQTPRGKYTFSIKVINSIRDGVRLLLQETDCISRNTEIVTKKNIVRKSRKSLLQDWFKLTQNAMEYKGTSNFNKIEILTLMVYRVIRKAISFLQIWSIESKEIIKRENEKKFQNDMTYPILSSPPLAKQRVTEINSILYSYLGMIIGRLDLIEHNTKGCEILETLASHILSSLRELLFISRTGSDFSLEKINSLDDSLDVLFSLSNDLVYGVKCLKIKTDNETDDDKKHLFNINGGQQSSPSKDYYYTQEGGDLIQVSSKMIKAISGTIGSIRKLLELTGDFKLSAARSYIDYSKIKIEPDDLIKQCSLAITKNEFVKNRDLKALKPKVPNQINRYSAVISGQTGKLCLTPSGANLLHDAIIGDVDGSSPMNISNPEFEPYVNNNTSQSKYNTNDELIIDANGNLLGASFKGLVFTLTDEDSPPEYFFVSTFFICFRSFASGIDLIEELISRFDIKYTNQNNEDLTFEIKLKNRRRLVIKMFQLWMESYWNHELDYSLLTTLMNFFNEGVAVHLPLDAIRLIDIAAKLSSKPLIESRSGFLNRPVKTTQQLKNRNITMTKITRKNSVGSFNGSISEYSLNSRNSIINGLELLRFDTNKSTVNSLKSMGLPMIGNQNNNPLNETSINKSQLYKIERSVLLFRSILGELWCDAKYAQKNFINFNLETMLMKWYNICDQSIEMPNNRPYLFDYAPLEIARQLTIIESHIFCSIKHDELLNENFTAKRAHLKLAPHIRQSLLFTNCLSSYVLESILQPDINMKTRINAIRTWLKVAYSCLKLRNFNSLAAIITSLQSHLITRLTKVWQGLPDKYQELNEYLKGIIHPEKNYSVYRAELKIYLVSNECNVPVVPYFSLFLQDLTFVTDGNPNYRKANTFLNQKLINIDKYLKITRIIADIESLQIPYTSSSIDNSKDQKRSSIFFGMSGGPAAAKHGGLDDWQITSFPALQELILLDLWKVCQLNRQEDDRAWKLSCLVQPREAYH</sequence>
<dbReference type="Gene3D" id="1.20.870.10">
    <property type="entry name" value="Son of sevenless (SoS) protein Chain: S domain 1"/>
    <property type="match status" value="1"/>
</dbReference>
<feature type="compositionally biased region" description="Polar residues" evidence="5">
    <location>
        <begin position="391"/>
        <end position="406"/>
    </location>
</feature>
<keyword evidence="10" id="KW-1185">Reference proteome</keyword>
<dbReference type="OrthoDB" id="546434at2759"/>
<dbReference type="InterPro" id="IPR023578">
    <property type="entry name" value="Ras_GEF_dom_sf"/>
</dbReference>
<dbReference type="SMART" id="SM00229">
    <property type="entry name" value="RasGEFN"/>
    <property type="match status" value="1"/>
</dbReference>
<feature type="domain" description="N-terminal Ras-GEF" evidence="8">
    <location>
        <begin position="931"/>
        <end position="1059"/>
    </location>
</feature>
<dbReference type="Proteomes" id="UP000095085">
    <property type="component" value="Unassembled WGS sequence"/>
</dbReference>
<dbReference type="SMART" id="SM00147">
    <property type="entry name" value="RasGEF"/>
    <property type="match status" value="1"/>
</dbReference>
<keyword evidence="1 4" id="KW-0728">SH3 domain</keyword>
<reference evidence="10" key="1">
    <citation type="submission" date="2016-05" db="EMBL/GenBank/DDBJ databases">
        <title>Comparative genomics of biotechnologically important yeasts.</title>
        <authorList>
            <consortium name="DOE Joint Genome Institute"/>
            <person name="Riley R."/>
            <person name="Haridas S."/>
            <person name="Wolfe K.H."/>
            <person name="Lopes M.R."/>
            <person name="Hittinger C.T."/>
            <person name="Goker M."/>
            <person name="Salamov A."/>
            <person name="Wisecaver J."/>
            <person name="Long T.M."/>
            <person name="Aerts A.L."/>
            <person name="Barry K."/>
            <person name="Choi C."/>
            <person name="Clum A."/>
            <person name="Coughlan A.Y."/>
            <person name="Deshpande S."/>
            <person name="Douglass A.P."/>
            <person name="Hanson S.J."/>
            <person name="Klenk H.-P."/>
            <person name="Labutti K."/>
            <person name="Lapidus A."/>
            <person name="Lindquist E."/>
            <person name="Lipzen A."/>
            <person name="Meier-Kolthoff J.P."/>
            <person name="Ohm R.A."/>
            <person name="Otillar R.P."/>
            <person name="Pangilinan J."/>
            <person name="Peng Y."/>
            <person name="Rokas A."/>
            <person name="Rosa C.A."/>
            <person name="Scheuner C."/>
            <person name="Sibirny A.A."/>
            <person name="Slot J.C."/>
            <person name="Stielow J.B."/>
            <person name="Sun H."/>
            <person name="Kurtzman C.P."/>
            <person name="Blackwell M."/>
            <person name="Grigoriev I.V."/>
            <person name="Jeffries T.W."/>
        </authorList>
    </citation>
    <scope>NUCLEOTIDE SEQUENCE [LARGE SCALE GENOMIC DNA]</scope>
    <source>
        <strain evidence="10">NRRL Y-1933</strain>
    </source>
</reference>
<dbReference type="STRING" id="984485.A0A1E4RS83"/>
<feature type="domain" description="Ras-GEF" evidence="7">
    <location>
        <begin position="1221"/>
        <end position="1462"/>
    </location>
</feature>
<protein>
    <submittedName>
        <fullName evidence="9">Ras GEF</fullName>
    </submittedName>
</protein>
<accession>A0A1E4RS83</accession>
<feature type="domain" description="SH3" evidence="6">
    <location>
        <begin position="422"/>
        <end position="490"/>
    </location>
</feature>
<dbReference type="CDD" id="cd06224">
    <property type="entry name" value="REM"/>
    <property type="match status" value="1"/>
</dbReference>
<evidence type="ECO:0000256" key="5">
    <source>
        <dbReference type="SAM" id="MobiDB-lite"/>
    </source>
</evidence>
<dbReference type="Pfam" id="PF00617">
    <property type="entry name" value="RasGEF"/>
    <property type="match status" value="1"/>
</dbReference>
<dbReference type="PROSITE" id="PS50212">
    <property type="entry name" value="RASGEF_NTER"/>
    <property type="match status" value="1"/>
</dbReference>
<dbReference type="SUPFAM" id="SSF48366">
    <property type="entry name" value="Ras GEF"/>
    <property type="match status" value="1"/>
</dbReference>
<evidence type="ECO:0000256" key="3">
    <source>
        <dbReference type="PROSITE-ProRule" id="PRU00168"/>
    </source>
</evidence>
<dbReference type="PROSITE" id="PS50009">
    <property type="entry name" value="RASGEF_CAT"/>
    <property type="match status" value="1"/>
</dbReference>
<name>A0A1E4RS83_9ASCO</name>
<dbReference type="Pfam" id="PF00618">
    <property type="entry name" value="RasGEF_N"/>
    <property type="match status" value="1"/>
</dbReference>
<dbReference type="InterPro" id="IPR036028">
    <property type="entry name" value="SH3-like_dom_sf"/>
</dbReference>
<dbReference type="EMBL" id="KV454538">
    <property type="protein sequence ID" value="ODV69925.1"/>
    <property type="molecule type" value="Genomic_DNA"/>
</dbReference>
<dbReference type="InterPro" id="IPR001452">
    <property type="entry name" value="SH3_domain"/>
</dbReference>
<gene>
    <name evidence="9" type="ORF">HYPBUDRAFT_146310</name>
</gene>
<evidence type="ECO:0000256" key="1">
    <source>
        <dbReference type="ARBA" id="ARBA00022443"/>
    </source>
</evidence>
<feature type="compositionally biased region" description="Low complexity" evidence="5">
    <location>
        <begin position="182"/>
        <end position="205"/>
    </location>
</feature>
<feature type="compositionally biased region" description="Low complexity" evidence="5">
    <location>
        <begin position="289"/>
        <end position="298"/>
    </location>
</feature>
<dbReference type="Gene3D" id="2.30.30.40">
    <property type="entry name" value="SH3 Domains"/>
    <property type="match status" value="1"/>
</dbReference>
<evidence type="ECO:0000259" key="8">
    <source>
        <dbReference type="PROSITE" id="PS50212"/>
    </source>
</evidence>
<evidence type="ECO:0000256" key="2">
    <source>
        <dbReference type="ARBA" id="ARBA00022658"/>
    </source>
</evidence>
<dbReference type="InterPro" id="IPR036964">
    <property type="entry name" value="RASGEF_cat_dom_sf"/>
</dbReference>
<dbReference type="InterPro" id="IPR008937">
    <property type="entry name" value="Ras-like_GEF"/>
</dbReference>
<dbReference type="GO" id="GO:0005886">
    <property type="term" value="C:plasma membrane"/>
    <property type="evidence" value="ECO:0007669"/>
    <property type="project" value="TreeGrafter"/>
</dbReference>
<feature type="region of interest" description="Disordered" evidence="5">
    <location>
        <begin position="1"/>
        <end position="21"/>
    </location>
</feature>
<feature type="region of interest" description="Disordered" evidence="5">
    <location>
        <begin position="176"/>
        <end position="209"/>
    </location>
</feature>
<dbReference type="GeneID" id="30994505"/>
<feature type="region of interest" description="Disordered" evidence="5">
    <location>
        <begin position="381"/>
        <end position="406"/>
    </location>
</feature>
<dbReference type="PANTHER" id="PTHR23113">
    <property type="entry name" value="GUANINE NUCLEOTIDE EXCHANGE FACTOR"/>
    <property type="match status" value="1"/>
</dbReference>
<proteinExistence type="predicted"/>
<evidence type="ECO:0000256" key="4">
    <source>
        <dbReference type="PROSITE-ProRule" id="PRU00192"/>
    </source>
</evidence>
<dbReference type="PANTHER" id="PTHR23113:SF354">
    <property type="entry name" value="BUD SITE SELECTION PROTEIN 5"/>
    <property type="match status" value="1"/>
</dbReference>
<feature type="compositionally biased region" description="Basic and acidic residues" evidence="5">
    <location>
        <begin position="277"/>
        <end position="288"/>
    </location>
</feature>
<evidence type="ECO:0000313" key="9">
    <source>
        <dbReference type="EMBL" id="ODV69925.1"/>
    </source>
</evidence>
<dbReference type="GO" id="GO:0007265">
    <property type="term" value="P:Ras protein signal transduction"/>
    <property type="evidence" value="ECO:0007669"/>
    <property type="project" value="TreeGrafter"/>
</dbReference>
<dbReference type="RefSeq" id="XP_020078992.1">
    <property type="nucleotide sequence ID" value="XM_020219955.1"/>
</dbReference>
<keyword evidence="2 3" id="KW-0344">Guanine-nucleotide releasing factor</keyword>
<organism evidence="9 10">
    <name type="scientific">Hyphopichia burtonii NRRL Y-1933</name>
    <dbReference type="NCBI Taxonomy" id="984485"/>
    <lineage>
        <taxon>Eukaryota</taxon>
        <taxon>Fungi</taxon>
        <taxon>Dikarya</taxon>
        <taxon>Ascomycota</taxon>
        <taxon>Saccharomycotina</taxon>
        <taxon>Pichiomycetes</taxon>
        <taxon>Debaryomycetaceae</taxon>
        <taxon>Hyphopichia</taxon>
    </lineage>
</organism>
<dbReference type="InterPro" id="IPR000651">
    <property type="entry name" value="Ras-like_Gua-exchang_fac_N"/>
</dbReference>
<evidence type="ECO:0000259" key="7">
    <source>
        <dbReference type="PROSITE" id="PS50009"/>
    </source>
</evidence>
<dbReference type="SUPFAM" id="SSF50044">
    <property type="entry name" value="SH3-domain"/>
    <property type="match status" value="1"/>
</dbReference>
<feature type="region of interest" description="Disordered" evidence="5">
    <location>
        <begin position="115"/>
        <end position="143"/>
    </location>
</feature>
<evidence type="ECO:0000259" key="6">
    <source>
        <dbReference type="PROSITE" id="PS50002"/>
    </source>
</evidence>
<dbReference type="PROSITE" id="PS50002">
    <property type="entry name" value="SH3"/>
    <property type="match status" value="1"/>
</dbReference>
<dbReference type="GO" id="GO:0005085">
    <property type="term" value="F:guanyl-nucleotide exchange factor activity"/>
    <property type="evidence" value="ECO:0007669"/>
    <property type="project" value="UniProtKB-KW"/>
</dbReference>
<dbReference type="Gene3D" id="1.10.840.10">
    <property type="entry name" value="Ras guanine-nucleotide exchange factors catalytic domain"/>
    <property type="match status" value="1"/>
</dbReference>
<evidence type="ECO:0000313" key="10">
    <source>
        <dbReference type="Proteomes" id="UP000095085"/>
    </source>
</evidence>
<dbReference type="InterPro" id="IPR001895">
    <property type="entry name" value="RASGEF_cat_dom"/>
</dbReference>
<feature type="region of interest" description="Disordered" evidence="5">
    <location>
        <begin position="276"/>
        <end position="301"/>
    </location>
</feature>